<comment type="function">
    <text evidence="6">HflC and HflK could encode or regulate a protease.</text>
</comment>
<evidence type="ECO:0000256" key="8">
    <source>
        <dbReference type="SAM" id="MobiDB-lite"/>
    </source>
</evidence>
<dbReference type="Pfam" id="PF01145">
    <property type="entry name" value="Band_7"/>
    <property type="match status" value="1"/>
</dbReference>
<dbReference type="STRING" id="351348.Maqu_2767"/>
<comment type="similarity">
    <text evidence="2 6">Belongs to the band 7/mec-2 family. HflK subfamily.</text>
</comment>
<dbReference type="InterPro" id="IPR001972">
    <property type="entry name" value="Stomatin_HflK_fam"/>
</dbReference>
<dbReference type="CDD" id="cd03404">
    <property type="entry name" value="SPFH_HflK"/>
    <property type="match status" value="1"/>
</dbReference>
<dbReference type="Pfam" id="PF12221">
    <property type="entry name" value="HflK_N"/>
    <property type="match status" value="1"/>
</dbReference>
<dbReference type="GO" id="GO:0008233">
    <property type="term" value="F:peptidase activity"/>
    <property type="evidence" value="ECO:0007669"/>
    <property type="project" value="UniProtKB-KW"/>
</dbReference>
<dbReference type="SMART" id="SM00244">
    <property type="entry name" value="PHB"/>
    <property type="match status" value="1"/>
</dbReference>
<evidence type="ECO:0000256" key="3">
    <source>
        <dbReference type="ARBA" id="ARBA00022692"/>
    </source>
</evidence>
<dbReference type="HOGENOM" id="CLU_039173_1_0_6"/>
<keyword evidence="10" id="KW-0645">Protease</keyword>
<dbReference type="PANTHER" id="PTHR43327">
    <property type="entry name" value="STOMATIN-LIKE PROTEIN 2, MITOCHONDRIAL"/>
    <property type="match status" value="1"/>
</dbReference>
<dbReference type="Proteomes" id="UP000000998">
    <property type="component" value="Chromosome"/>
</dbReference>
<reference evidence="11" key="1">
    <citation type="journal article" date="2011" name="Appl. Environ. Microbiol.">
        <title>Genomic potential of Marinobacter aquaeolei, a biogeochemical 'opportunitroph'.</title>
        <authorList>
            <person name="Singer E."/>
            <person name="Webb E.A."/>
            <person name="Nelson W.C."/>
            <person name="Heidelberg J.F."/>
            <person name="Ivanova N."/>
            <person name="Pati A."/>
            <person name="Edwards K.J."/>
        </authorList>
    </citation>
    <scope>NUCLEOTIDE SEQUENCE [LARGE SCALE GENOMIC DNA]</scope>
    <source>
        <strain evidence="11">ATCC 700491 / DSM 11845 / VT8</strain>
    </source>
</reference>
<dbReference type="PANTHER" id="PTHR43327:SF2">
    <property type="entry name" value="MODULATOR OF FTSH PROTEASE HFLK"/>
    <property type="match status" value="1"/>
</dbReference>
<dbReference type="PRINTS" id="PR00721">
    <property type="entry name" value="STOMATIN"/>
</dbReference>
<dbReference type="NCBIfam" id="TIGR01933">
    <property type="entry name" value="hflK"/>
    <property type="match status" value="1"/>
</dbReference>
<evidence type="ECO:0000313" key="10">
    <source>
        <dbReference type="EMBL" id="ABM19842.1"/>
    </source>
</evidence>
<dbReference type="OrthoDB" id="9779595at2"/>
<dbReference type="InterPro" id="IPR020980">
    <property type="entry name" value="Membrane_HflK_N"/>
</dbReference>
<dbReference type="InterPro" id="IPR010201">
    <property type="entry name" value="HflK"/>
</dbReference>
<dbReference type="Gene3D" id="3.30.479.30">
    <property type="entry name" value="Band 7 domain"/>
    <property type="match status" value="1"/>
</dbReference>
<evidence type="ECO:0000256" key="5">
    <source>
        <dbReference type="ARBA" id="ARBA00023136"/>
    </source>
</evidence>
<keyword evidence="3 6" id="KW-0812">Transmembrane</keyword>
<keyword evidence="4 6" id="KW-1133">Transmembrane helix</keyword>
<comment type="subunit">
    <text evidence="6">HflC and HflK may interact to form a multimeric complex.</text>
</comment>
<evidence type="ECO:0000259" key="9">
    <source>
        <dbReference type="SMART" id="SM00244"/>
    </source>
</evidence>
<gene>
    <name evidence="10" type="ordered locus">Maqu_2767</name>
</gene>
<dbReference type="InterPro" id="IPR050710">
    <property type="entry name" value="Band7/mec-2_domain"/>
</dbReference>
<feature type="domain" description="Band 7" evidence="9">
    <location>
        <begin position="85"/>
        <end position="245"/>
    </location>
</feature>
<feature type="region of interest" description="Disordered" evidence="8">
    <location>
        <begin position="1"/>
        <end position="35"/>
    </location>
</feature>
<evidence type="ECO:0000313" key="11">
    <source>
        <dbReference type="Proteomes" id="UP000000998"/>
    </source>
</evidence>
<comment type="subcellular location">
    <subcellularLocation>
        <location evidence="1">Membrane</location>
        <topology evidence="1">Single-pass membrane protein</topology>
    </subcellularLocation>
</comment>
<dbReference type="EMBL" id="CP000514">
    <property type="protein sequence ID" value="ABM19842.1"/>
    <property type="molecule type" value="Genomic_DNA"/>
</dbReference>
<protein>
    <recommendedName>
        <fullName evidence="6">Protein HflK</fullName>
    </recommendedName>
</protein>
<evidence type="ECO:0000256" key="6">
    <source>
        <dbReference type="RuleBase" id="RU364113"/>
    </source>
</evidence>
<evidence type="ECO:0000256" key="4">
    <source>
        <dbReference type="ARBA" id="ARBA00022989"/>
    </source>
</evidence>
<feature type="transmembrane region" description="Helical" evidence="6">
    <location>
        <begin position="64"/>
        <end position="84"/>
    </location>
</feature>
<dbReference type="GO" id="GO:0006508">
    <property type="term" value="P:proteolysis"/>
    <property type="evidence" value="ECO:0007669"/>
    <property type="project" value="UniProtKB-KW"/>
</dbReference>
<feature type="coiled-coil region" evidence="7">
    <location>
        <begin position="237"/>
        <end position="286"/>
    </location>
</feature>
<keyword evidence="5 6" id="KW-0472">Membrane</keyword>
<organism evidence="10 11">
    <name type="scientific">Marinobacter nauticus (strain ATCC 700491 / DSM 11845 / VT8)</name>
    <name type="common">Marinobacter aquaeolei</name>
    <dbReference type="NCBI Taxonomy" id="351348"/>
    <lineage>
        <taxon>Bacteria</taxon>
        <taxon>Pseudomonadati</taxon>
        <taxon>Pseudomonadota</taxon>
        <taxon>Gammaproteobacteria</taxon>
        <taxon>Pseudomonadales</taxon>
        <taxon>Marinobacteraceae</taxon>
        <taxon>Marinobacter</taxon>
    </lineage>
</organism>
<dbReference type="SUPFAM" id="SSF117892">
    <property type="entry name" value="Band 7/SPFH domain"/>
    <property type="match status" value="1"/>
</dbReference>
<keyword evidence="10" id="KW-0378">Hydrolase</keyword>
<dbReference type="InterPro" id="IPR001107">
    <property type="entry name" value="Band_7"/>
</dbReference>
<dbReference type="eggNOG" id="COG0330">
    <property type="taxonomic scope" value="Bacteria"/>
</dbReference>
<keyword evidence="7" id="KW-0175">Coiled coil</keyword>
<dbReference type="GO" id="GO:0016020">
    <property type="term" value="C:membrane"/>
    <property type="evidence" value="ECO:0007669"/>
    <property type="project" value="UniProtKB-SubCell"/>
</dbReference>
<dbReference type="KEGG" id="maq:Maqu_2767"/>
<evidence type="ECO:0000256" key="7">
    <source>
        <dbReference type="SAM" id="Coils"/>
    </source>
</evidence>
<dbReference type="InterPro" id="IPR036013">
    <property type="entry name" value="Band_7/SPFH_dom_sf"/>
</dbReference>
<accession>A1U4C3</accession>
<proteinExistence type="inferred from homology"/>
<dbReference type="RefSeq" id="WP_011786212.1">
    <property type="nucleotide sequence ID" value="NC_008740.1"/>
</dbReference>
<evidence type="ECO:0000256" key="2">
    <source>
        <dbReference type="ARBA" id="ARBA00006971"/>
    </source>
</evidence>
<dbReference type="AlphaFoldDB" id="A1U4C3"/>
<sequence length="394" mass="43476">MAWNEPGGNRNDNDPWGTGGGRRGNDQGPPDLDEALKKGLDKLNRMLGGKGGHSGGGSSSGGSAGGFGAILAIAAILVAGYVIYQSFYTVDEQERAVVLRFGEYNRTEEPGLRFKVPLIDTVNKVRVTSIRTAESSGQMLTQDENLVTVDLQVQYRVGDARAYVLNVRDSNQALAFATDSALRHEVGSSSLDDVLTEGRAELAVRVEQRLQSFLRDYGTGLEIVRVNVESTQPPAPVQDAFREVQRAREDEQRLKEEAETYRNKIVPEARGQAQRMIEEANAYKQEVIERARGETARFNQLLAVYEQAPVVTRERMYIQALEQVLGNSSKILVDTESSGNMMYLPLDRLTQGSLSSSGSRMSGSSGQQVDIQTLTDQVLQELRTRQDTNTRRSR</sequence>
<evidence type="ECO:0000256" key="1">
    <source>
        <dbReference type="ARBA" id="ARBA00004167"/>
    </source>
</evidence>
<name>A1U4C3_MARN8</name>